<accession>A0A1B0BMS1</accession>
<evidence type="ECO:0000259" key="3">
    <source>
        <dbReference type="Pfam" id="PF16455"/>
    </source>
</evidence>
<dbReference type="Proteomes" id="UP000092460">
    <property type="component" value="Unassembled WGS sequence"/>
</dbReference>
<keyword evidence="5" id="KW-1185">Reference proteome</keyword>
<dbReference type="PANTHER" id="PTHR13609">
    <property type="entry name" value="UBIQUITIN DOMAIN CONTAINING 1 PROTEIN-RELATED"/>
    <property type="match status" value="1"/>
</dbReference>
<dbReference type="InterPro" id="IPR038169">
    <property type="entry name" value="DC-UbP/UBTD2_N_sf"/>
</dbReference>
<dbReference type="EnsemblMetazoa" id="GPPI034994-RA">
    <property type="protein sequence ID" value="GPPI034994-PA"/>
    <property type="gene ID" value="GPPI034994"/>
</dbReference>
<dbReference type="AlphaFoldDB" id="A0A1B0BMS1"/>
<evidence type="ECO:0000313" key="5">
    <source>
        <dbReference type="Proteomes" id="UP000092460"/>
    </source>
</evidence>
<reference evidence="4" key="2">
    <citation type="submission" date="2020-05" db="UniProtKB">
        <authorList>
            <consortium name="EnsemblMetazoa"/>
        </authorList>
    </citation>
    <scope>IDENTIFICATION</scope>
    <source>
        <strain evidence="4">IAEA</strain>
    </source>
</reference>
<protein>
    <recommendedName>
        <fullName evidence="3">DC-UbP/UBTD2 N-terminal domain-containing protein</fullName>
    </recommendedName>
</protein>
<feature type="transmembrane region" description="Helical" evidence="2">
    <location>
        <begin position="12"/>
        <end position="34"/>
    </location>
</feature>
<dbReference type="Pfam" id="PF16455">
    <property type="entry name" value="UBD"/>
    <property type="match status" value="1"/>
</dbReference>
<keyword evidence="2" id="KW-1133">Transmembrane helix</keyword>
<dbReference type="Gene3D" id="1.20.225.20">
    <property type="entry name" value="Ub domain-containing protein, DC-UbP/UBTD2, N-terminal domain"/>
    <property type="match status" value="1"/>
</dbReference>
<organism evidence="4 5">
    <name type="scientific">Glossina palpalis gambiensis</name>
    <dbReference type="NCBI Taxonomy" id="67801"/>
    <lineage>
        <taxon>Eukaryota</taxon>
        <taxon>Metazoa</taxon>
        <taxon>Ecdysozoa</taxon>
        <taxon>Arthropoda</taxon>
        <taxon>Hexapoda</taxon>
        <taxon>Insecta</taxon>
        <taxon>Pterygota</taxon>
        <taxon>Neoptera</taxon>
        <taxon>Endopterygota</taxon>
        <taxon>Diptera</taxon>
        <taxon>Brachycera</taxon>
        <taxon>Muscomorpha</taxon>
        <taxon>Hippoboscoidea</taxon>
        <taxon>Glossinidae</taxon>
        <taxon>Glossina</taxon>
    </lineage>
</organism>
<evidence type="ECO:0000313" key="4">
    <source>
        <dbReference type="EnsemblMetazoa" id="GPPI034994-PA"/>
    </source>
</evidence>
<feature type="domain" description="DC-UbP/UBTD2 N-terminal" evidence="3">
    <location>
        <begin position="178"/>
        <end position="281"/>
    </location>
</feature>
<evidence type="ECO:0000256" key="1">
    <source>
        <dbReference type="SAM" id="MobiDB-lite"/>
    </source>
</evidence>
<feature type="region of interest" description="Disordered" evidence="1">
    <location>
        <begin position="156"/>
        <end position="175"/>
    </location>
</feature>
<dbReference type="VEuPathDB" id="VectorBase:GPPI034994"/>
<proteinExistence type="predicted"/>
<sequence>MGQFTADKRCAVNIMILIVVTIIIGSISILLRFVRKCIYGLIRYPDCHGCELTDLKAVNCVFNREEKISLMLLTHLNVSPYFGNVRNSDNDKQVTSRSENFAFLKKKEKKKVKERKYIYAYAVNRSLQKRKVEKTGQTVPEMGSCMGRYSGDNETVSVSSASASRPPTGPQIGAARKNRPLCHETIRWRSDVPLTEGQLRSKRDEFWDTAPAFDGRKEIWDALRAATTAAEGLDFQLAQAILDGANVSVPNGYLTECYDELGTQYKVPIYCLSYPINIVKEENGRDSPAEFSEPVDGGNEIFLKLRVSSTMSDIKLPVYSKDTVGQCKKKLQYKPNARQIELNIN</sequence>
<dbReference type="InterPro" id="IPR032752">
    <property type="entry name" value="DC-UbP/UBTD2_N"/>
</dbReference>
<dbReference type="STRING" id="67801.A0A1B0BMS1"/>
<dbReference type="InterPro" id="IPR039869">
    <property type="entry name" value="UBTD1/2"/>
</dbReference>
<keyword evidence="2" id="KW-0472">Membrane</keyword>
<reference evidence="5" key="1">
    <citation type="submission" date="2015-01" db="EMBL/GenBank/DDBJ databases">
        <authorList>
            <person name="Aksoy S."/>
            <person name="Warren W."/>
            <person name="Wilson R.K."/>
        </authorList>
    </citation>
    <scope>NUCLEOTIDE SEQUENCE [LARGE SCALE GENOMIC DNA]</scope>
    <source>
        <strain evidence="5">IAEA</strain>
    </source>
</reference>
<dbReference type="EMBL" id="JXJN01017042">
    <property type="status" value="NOT_ANNOTATED_CDS"/>
    <property type="molecule type" value="Genomic_DNA"/>
</dbReference>
<keyword evidence="2" id="KW-0812">Transmembrane</keyword>
<name>A0A1B0BMS1_9MUSC</name>
<dbReference type="EMBL" id="JXJN01017041">
    <property type="status" value="NOT_ANNOTATED_CDS"/>
    <property type="molecule type" value="Genomic_DNA"/>
</dbReference>
<evidence type="ECO:0000256" key="2">
    <source>
        <dbReference type="SAM" id="Phobius"/>
    </source>
</evidence>